<comment type="caution">
    <text evidence="14">The sequence shown here is derived from an EMBL/GenBank/DDBJ whole genome shotgun (WGS) entry which is preliminary data.</text>
</comment>
<feature type="region of interest" description="Disordered" evidence="11">
    <location>
        <begin position="464"/>
        <end position="553"/>
    </location>
</feature>
<comment type="subcellular location">
    <subcellularLocation>
        <location evidence="1">Endomembrane system</location>
        <topology evidence="1">Multi-pass membrane protein</topology>
    </subcellularLocation>
</comment>
<feature type="transmembrane region" description="Helical" evidence="12">
    <location>
        <begin position="72"/>
        <end position="90"/>
    </location>
</feature>
<dbReference type="GO" id="GO:0005789">
    <property type="term" value="C:endoplasmic reticulum membrane"/>
    <property type="evidence" value="ECO:0007669"/>
    <property type="project" value="UniProtKB-SubCell"/>
</dbReference>
<evidence type="ECO:0000256" key="9">
    <source>
        <dbReference type="ARBA" id="ARBA00023136"/>
    </source>
</evidence>
<evidence type="ECO:0000259" key="13">
    <source>
        <dbReference type="PROSITE" id="PS50089"/>
    </source>
</evidence>
<dbReference type="GO" id="GO:0008270">
    <property type="term" value="F:zinc ion binding"/>
    <property type="evidence" value="ECO:0007669"/>
    <property type="project" value="UniProtKB-KW"/>
</dbReference>
<accession>S9TYZ5</accession>
<evidence type="ECO:0000256" key="8">
    <source>
        <dbReference type="ARBA" id="ARBA00022989"/>
    </source>
</evidence>
<feature type="domain" description="RING-type" evidence="13">
    <location>
        <begin position="357"/>
        <end position="398"/>
    </location>
</feature>
<sequence>MPLFRWFLSWCCLLYQWASLSSFSFALSTLVRFEVITQIFFPSFISVCVCVWQKEIRPACVAMVNISSLKSVSVYIAASYILCFLFAFDYANAYEGVFETVIALSTSTVFRLLAINVVIATHCLLWKLMQGIFFGKLYAAEIVALKSTVPFFLAECAIVCLLGNQFIGPVFCVCLLLTFVDRLLHSLSAERLVTLSTLPAGPERANRVGRLGLFLVVAVSVNYSASVHAWHAVPNATDDAAKSLMYYSCVIFVQLTLSDVRQAFKLLYQQLVEDRTSFFFFVEKFFEICEPLIVILTVLYIWLQSGNLPGMLLHSVSKHAMGLYTNVVALGRYVRLSQRVKSLPCASEQDLARDPACTICYDQMELHQHCRVLPCGHVYHEGCLRHWFESRATCPYCRDNVLERKAAAPAAAAPPPPEAPPPEPEHEIHAGDQGANPVLTENELLSAYGQYLAFLRQQQEAEVPAAAEAPSEGGAAAQAAASGPVPAATARASPPPEARPVGEASSGAPPERDVGGDEGRSAEAAVAAAARASRSVSTSQSGSPKRYLATDRRAARTEVEKAFETFLAEVEEAQNRFLETLETVWERR</sequence>
<keyword evidence="9 12" id="KW-0472">Membrane</keyword>
<keyword evidence="4 12" id="KW-0812">Transmembrane</keyword>
<keyword evidence="8 12" id="KW-1133">Transmembrane helix</keyword>
<dbReference type="InterPro" id="IPR057992">
    <property type="entry name" value="TPR_SYVN1_N"/>
</dbReference>
<feature type="transmembrane region" description="Helical" evidence="12">
    <location>
        <begin position="102"/>
        <end position="125"/>
    </location>
</feature>
<dbReference type="Gene3D" id="3.30.40.10">
    <property type="entry name" value="Zinc/RING finger domain, C3HC4 (zinc finger)"/>
    <property type="match status" value="1"/>
</dbReference>
<feature type="region of interest" description="Disordered" evidence="11">
    <location>
        <begin position="408"/>
        <end position="433"/>
    </location>
</feature>
<dbReference type="GO" id="GO:0016567">
    <property type="term" value="P:protein ubiquitination"/>
    <property type="evidence" value="ECO:0007669"/>
    <property type="project" value="UniProtKB-UniPathway"/>
</dbReference>
<dbReference type="GO" id="GO:0043161">
    <property type="term" value="P:proteasome-mediated ubiquitin-dependent protein catabolic process"/>
    <property type="evidence" value="ECO:0007669"/>
    <property type="project" value="TreeGrafter"/>
</dbReference>
<organism evidence="14 15">
    <name type="scientific">Strigomonas culicis</name>
    <dbReference type="NCBI Taxonomy" id="28005"/>
    <lineage>
        <taxon>Eukaryota</taxon>
        <taxon>Discoba</taxon>
        <taxon>Euglenozoa</taxon>
        <taxon>Kinetoplastea</taxon>
        <taxon>Metakinetoplastina</taxon>
        <taxon>Trypanosomatida</taxon>
        <taxon>Trypanosomatidae</taxon>
        <taxon>Strigomonadinae</taxon>
        <taxon>Strigomonas</taxon>
    </lineage>
</organism>
<protein>
    <submittedName>
        <fullName evidence="14">E3 ubiquitin-protein ligase synoviolin</fullName>
    </submittedName>
</protein>
<dbReference type="InterPro" id="IPR001841">
    <property type="entry name" value="Znf_RING"/>
</dbReference>
<evidence type="ECO:0000313" key="15">
    <source>
        <dbReference type="Proteomes" id="UP000015354"/>
    </source>
</evidence>
<dbReference type="Proteomes" id="UP000015354">
    <property type="component" value="Unassembled WGS sequence"/>
</dbReference>
<evidence type="ECO:0000256" key="3">
    <source>
        <dbReference type="ARBA" id="ARBA00022679"/>
    </source>
</evidence>
<dbReference type="SMART" id="SM00184">
    <property type="entry name" value="RING"/>
    <property type="match status" value="1"/>
</dbReference>
<keyword evidence="7" id="KW-0862">Zinc</keyword>
<dbReference type="EMBL" id="ATMH01007493">
    <property type="protein sequence ID" value="EPY23747.1"/>
    <property type="molecule type" value="Genomic_DNA"/>
</dbReference>
<comment type="pathway">
    <text evidence="2">Protein modification; protein ubiquitination.</text>
</comment>
<feature type="transmembrane region" description="Helical" evidence="12">
    <location>
        <begin position="36"/>
        <end position="52"/>
    </location>
</feature>
<reference evidence="14 15" key="1">
    <citation type="journal article" date="2013" name="PLoS ONE">
        <title>Predicting the Proteins of Angomonas deanei, Strigomonas culicis and Their Respective Endosymbionts Reveals New Aspects of the Trypanosomatidae Family.</title>
        <authorList>
            <person name="Motta M.C."/>
            <person name="Martins A.C."/>
            <person name="de Souza S.S."/>
            <person name="Catta-Preta C.M."/>
            <person name="Silva R."/>
            <person name="Klein C.C."/>
            <person name="de Almeida L.G."/>
            <person name="de Lima Cunha O."/>
            <person name="Ciapina L.P."/>
            <person name="Brocchi M."/>
            <person name="Colabardini A.C."/>
            <person name="de Araujo Lima B."/>
            <person name="Machado C.R."/>
            <person name="de Almeida Soares C.M."/>
            <person name="Probst C.M."/>
            <person name="de Menezes C.B."/>
            <person name="Thompson C.E."/>
            <person name="Bartholomeu D.C."/>
            <person name="Gradia D.F."/>
            <person name="Pavoni D.P."/>
            <person name="Grisard E.C."/>
            <person name="Fantinatti-Garboggini F."/>
            <person name="Marchini F.K."/>
            <person name="Rodrigues-Luiz G.F."/>
            <person name="Wagner G."/>
            <person name="Goldman G.H."/>
            <person name="Fietto J.L."/>
            <person name="Elias M.C."/>
            <person name="Goldman M.H."/>
            <person name="Sagot M.F."/>
            <person name="Pereira M."/>
            <person name="Stoco P.H."/>
            <person name="de Mendonca-Neto R.P."/>
            <person name="Teixeira S.M."/>
            <person name="Maciel T.E."/>
            <person name="de Oliveira Mendes T.A."/>
            <person name="Urmenyi T.P."/>
            <person name="de Souza W."/>
            <person name="Schenkman S."/>
            <person name="de Vasconcelos A.T."/>
        </authorList>
    </citation>
    <scope>NUCLEOTIDE SEQUENCE [LARGE SCALE GENOMIC DNA]</scope>
</reference>
<evidence type="ECO:0000256" key="4">
    <source>
        <dbReference type="ARBA" id="ARBA00022692"/>
    </source>
</evidence>
<feature type="compositionally biased region" description="Low complexity" evidence="11">
    <location>
        <begin position="464"/>
        <end position="488"/>
    </location>
</feature>
<evidence type="ECO:0000256" key="6">
    <source>
        <dbReference type="ARBA" id="ARBA00022771"/>
    </source>
</evidence>
<dbReference type="UniPathway" id="UPA00143"/>
<feature type="compositionally biased region" description="Low complexity" evidence="11">
    <location>
        <begin position="522"/>
        <end position="543"/>
    </location>
</feature>
<dbReference type="AlphaFoldDB" id="S9TYZ5"/>
<evidence type="ECO:0000256" key="7">
    <source>
        <dbReference type="ARBA" id="ARBA00022833"/>
    </source>
</evidence>
<evidence type="ECO:0000256" key="12">
    <source>
        <dbReference type="SAM" id="Phobius"/>
    </source>
</evidence>
<evidence type="ECO:0000256" key="1">
    <source>
        <dbReference type="ARBA" id="ARBA00004127"/>
    </source>
</evidence>
<dbReference type="PANTHER" id="PTHR22763">
    <property type="entry name" value="RING ZINC FINGER PROTEIN"/>
    <property type="match status" value="1"/>
</dbReference>
<dbReference type="SUPFAM" id="SSF57850">
    <property type="entry name" value="RING/U-box"/>
    <property type="match status" value="1"/>
</dbReference>
<keyword evidence="6 10" id="KW-0863">Zinc-finger</keyword>
<dbReference type="Pfam" id="PF13639">
    <property type="entry name" value="zf-RING_2"/>
    <property type="match status" value="1"/>
</dbReference>
<proteinExistence type="predicted"/>
<feature type="transmembrane region" description="Helical" evidence="12">
    <location>
        <begin position="166"/>
        <end position="184"/>
    </location>
</feature>
<feature type="compositionally biased region" description="Pro residues" evidence="11">
    <location>
        <begin position="412"/>
        <end position="422"/>
    </location>
</feature>
<evidence type="ECO:0000256" key="5">
    <source>
        <dbReference type="ARBA" id="ARBA00022723"/>
    </source>
</evidence>
<dbReference type="PANTHER" id="PTHR22763:SF184">
    <property type="entry name" value="E3 UBIQUITIN-PROTEIN LIGASE SYNOVIOLIN"/>
    <property type="match status" value="1"/>
</dbReference>
<evidence type="ECO:0000256" key="2">
    <source>
        <dbReference type="ARBA" id="ARBA00004906"/>
    </source>
</evidence>
<feature type="compositionally biased region" description="Basic and acidic residues" evidence="11">
    <location>
        <begin position="510"/>
        <end position="521"/>
    </location>
</feature>
<dbReference type="OrthoDB" id="7759664at2759"/>
<evidence type="ECO:0000256" key="10">
    <source>
        <dbReference type="PROSITE-ProRule" id="PRU00175"/>
    </source>
</evidence>
<dbReference type="GO" id="GO:0036503">
    <property type="term" value="P:ERAD pathway"/>
    <property type="evidence" value="ECO:0007669"/>
    <property type="project" value="TreeGrafter"/>
</dbReference>
<evidence type="ECO:0000313" key="14">
    <source>
        <dbReference type="EMBL" id="EPY23747.1"/>
    </source>
</evidence>
<keyword evidence="15" id="KW-1185">Reference proteome</keyword>
<gene>
    <name evidence="14" type="ORF">STCU_07493</name>
</gene>
<keyword evidence="3" id="KW-0808">Transferase</keyword>
<dbReference type="InterPro" id="IPR050731">
    <property type="entry name" value="HRD1_E3_ubiq-ligases"/>
</dbReference>
<dbReference type="InterPro" id="IPR013083">
    <property type="entry name" value="Znf_RING/FYVE/PHD"/>
</dbReference>
<dbReference type="Pfam" id="PF25563">
    <property type="entry name" value="TPR_SYVN1_N"/>
    <property type="match status" value="1"/>
</dbReference>
<dbReference type="PROSITE" id="PS50089">
    <property type="entry name" value="ZF_RING_2"/>
    <property type="match status" value="1"/>
</dbReference>
<evidence type="ECO:0000256" key="11">
    <source>
        <dbReference type="SAM" id="MobiDB-lite"/>
    </source>
</evidence>
<name>S9TYZ5_9TRYP</name>
<keyword evidence="5" id="KW-0479">Metal-binding</keyword>
<dbReference type="GO" id="GO:0061630">
    <property type="term" value="F:ubiquitin protein ligase activity"/>
    <property type="evidence" value="ECO:0007669"/>
    <property type="project" value="UniProtKB-EC"/>
</dbReference>